<feature type="transmembrane region" description="Helical" evidence="1">
    <location>
        <begin position="63"/>
        <end position="82"/>
    </location>
</feature>
<accession>A0A1H4DXQ3</accession>
<evidence type="ECO:0008006" key="4">
    <source>
        <dbReference type="Google" id="ProtNLM"/>
    </source>
</evidence>
<proteinExistence type="predicted"/>
<evidence type="ECO:0000313" key="3">
    <source>
        <dbReference type="Proteomes" id="UP000198773"/>
    </source>
</evidence>
<dbReference type="RefSeq" id="WP_091343301.1">
    <property type="nucleotide sequence ID" value="NZ_FNRM01000006.1"/>
</dbReference>
<dbReference type="EMBL" id="FNRM01000006">
    <property type="protein sequence ID" value="SEA77278.1"/>
    <property type="molecule type" value="Genomic_DNA"/>
</dbReference>
<dbReference type="AlphaFoldDB" id="A0A1H4DXQ3"/>
<keyword evidence="1" id="KW-0472">Membrane</keyword>
<evidence type="ECO:0000256" key="1">
    <source>
        <dbReference type="SAM" id="Phobius"/>
    </source>
</evidence>
<feature type="transmembrane region" description="Helical" evidence="1">
    <location>
        <begin position="88"/>
        <end position="114"/>
    </location>
</feature>
<sequence length="185" mass="20565">MIRRYFISDDLDDLEAIEHELEAKGIDTPQIHVLSEQDAEVELHHLPEVSPVLKSDVVHSTEVGAVVGVILAAIVLLVAYFSGWTETAAGWVPFIFLAIVVLGFCTWEGGFIGIQEPNIHFKRFQQVLSEGKHVLFIDIDPEQEAAVKKVVRKHPKLQNAGTGAAAPGWVVRAQIYFKRFVKAMP</sequence>
<gene>
    <name evidence="2" type="ORF">SAMN04488051_10686</name>
</gene>
<keyword evidence="3" id="KW-1185">Reference proteome</keyword>
<dbReference type="OrthoDB" id="5905880at2"/>
<dbReference type="STRING" id="152573.SAMN04488051_10686"/>
<organism evidence="2 3">
    <name type="scientific">Alkalimonas amylolytica</name>
    <dbReference type="NCBI Taxonomy" id="152573"/>
    <lineage>
        <taxon>Bacteria</taxon>
        <taxon>Pseudomonadati</taxon>
        <taxon>Pseudomonadota</taxon>
        <taxon>Gammaproteobacteria</taxon>
        <taxon>Alkalimonas</taxon>
    </lineage>
</organism>
<keyword evidence="1" id="KW-1133">Transmembrane helix</keyword>
<reference evidence="2 3" key="1">
    <citation type="submission" date="2016-10" db="EMBL/GenBank/DDBJ databases">
        <authorList>
            <person name="de Groot N.N."/>
        </authorList>
    </citation>
    <scope>NUCLEOTIDE SEQUENCE [LARGE SCALE GENOMIC DNA]</scope>
    <source>
        <strain evidence="2 3">CGMCC 1.3430</strain>
    </source>
</reference>
<dbReference type="Proteomes" id="UP000198773">
    <property type="component" value="Unassembled WGS sequence"/>
</dbReference>
<name>A0A1H4DXQ3_ALKAM</name>
<evidence type="ECO:0000313" key="2">
    <source>
        <dbReference type="EMBL" id="SEA77278.1"/>
    </source>
</evidence>
<keyword evidence="1" id="KW-0812">Transmembrane</keyword>
<protein>
    <recommendedName>
        <fullName evidence="4">NAD/FAD-utilizing enzyme</fullName>
    </recommendedName>
</protein>